<evidence type="ECO:0000256" key="2">
    <source>
        <dbReference type="ARBA" id="ARBA00007797"/>
    </source>
</evidence>
<feature type="repeat" description="HEAT" evidence="5">
    <location>
        <begin position="100"/>
        <end position="138"/>
    </location>
</feature>
<keyword evidence="3" id="KW-0812">Transmembrane</keyword>
<reference evidence="8" key="1">
    <citation type="journal article" date="2020" name="New Phytol.">
        <title>Comparative genomics reveals dynamic genome evolution in host specialist ectomycorrhizal fungi.</title>
        <authorList>
            <person name="Lofgren L.A."/>
            <person name="Nguyen N.H."/>
            <person name="Vilgalys R."/>
            <person name="Ruytinx J."/>
            <person name="Liao H.L."/>
            <person name="Branco S."/>
            <person name="Kuo A."/>
            <person name="LaButti K."/>
            <person name="Lipzen A."/>
            <person name="Andreopoulos W."/>
            <person name="Pangilinan J."/>
            <person name="Riley R."/>
            <person name="Hundley H."/>
            <person name="Na H."/>
            <person name="Barry K."/>
            <person name="Grigoriev I.V."/>
            <person name="Stajich J.E."/>
            <person name="Kennedy P.G."/>
        </authorList>
    </citation>
    <scope>NUCLEOTIDE SEQUENCE</scope>
    <source>
        <strain evidence="8">S12</strain>
    </source>
</reference>
<dbReference type="GO" id="GO:0030692">
    <property type="term" value="C:Noc4p-Nop14p complex"/>
    <property type="evidence" value="ECO:0007669"/>
    <property type="project" value="TreeGrafter"/>
</dbReference>
<name>A0A9P7AIV2_9AGAM</name>
<evidence type="ECO:0000313" key="8">
    <source>
        <dbReference type="EMBL" id="KAG1789431.1"/>
    </source>
</evidence>
<dbReference type="GO" id="GO:0042254">
    <property type="term" value="P:ribosome biogenesis"/>
    <property type="evidence" value="ECO:0007669"/>
    <property type="project" value="InterPro"/>
</dbReference>
<dbReference type="Proteomes" id="UP000719766">
    <property type="component" value="Unassembled WGS sequence"/>
</dbReference>
<keyword evidence="9" id="KW-1185">Reference proteome</keyword>
<dbReference type="InterPro" id="IPR005612">
    <property type="entry name" value="CCAAT-binding_factor"/>
</dbReference>
<dbReference type="GeneID" id="64592987"/>
<proteinExistence type="inferred from homology"/>
<evidence type="ECO:0000256" key="3">
    <source>
        <dbReference type="ARBA" id="ARBA00022692"/>
    </source>
</evidence>
<dbReference type="GO" id="GO:0032040">
    <property type="term" value="C:small-subunit processome"/>
    <property type="evidence" value="ECO:0007669"/>
    <property type="project" value="TreeGrafter"/>
</dbReference>
<gene>
    <name evidence="8" type="ORF">HD556DRAFT_1275325</name>
</gene>
<organism evidence="8 9">
    <name type="scientific">Suillus plorans</name>
    <dbReference type="NCBI Taxonomy" id="116603"/>
    <lineage>
        <taxon>Eukaryota</taxon>
        <taxon>Fungi</taxon>
        <taxon>Dikarya</taxon>
        <taxon>Basidiomycota</taxon>
        <taxon>Agaricomycotina</taxon>
        <taxon>Agaricomycetes</taxon>
        <taxon>Agaricomycetidae</taxon>
        <taxon>Boletales</taxon>
        <taxon>Suillineae</taxon>
        <taxon>Suillaceae</taxon>
        <taxon>Suillus</taxon>
    </lineage>
</organism>
<evidence type="ECO:0000256" key="4">
    <source>
        <dbReference type="ARBA" id="ARBA00022989"/>
    </source>
</evidence>
<dbReference type="RefSeq" id="XP_041156503.1">
    <property type="nucleotide sequence ID" value="XM_041299223.1"/>
</dbReference>
<comment type="caution">
    <text evidence="8">The sequence shown here is derived from an EMBL/GenBank/DDBJ whole genome shotgun (WGS) entry which is preliminary data.</text>
</comment>
<feature type="compositionally biased region" description="Acidic residues" evidence="6">
    <location>
        <begin position="262"/>
        <end position="276"/>
    </location>
</feature>
<dbReference type="InterPro" id="IPR016024">
    <property type="entry name" value="ARM-type_fold"/>
</dbReference>
<dbReference type="SUPFAM" id="SSF48371">
    <property type="entry name" value="ARM repeat"/>
    <property type="match status" value="1"/>
</dbReference>
<dbReference type="InterPro" id="IPR021133">
    <property type="entry name" value="HEAT_type_2"/>
</dbReference>
<dbReference type="PROSITE" id="PS50077">
    <property type="entry name" value="HEAT_REPEAT"/>
    <property type="match status" value="1"/>
</dbReference>
<comment type="similarity">
    <text evidence="2">Belongs to the CBF/MAK21 family.</text>
</comment>
<dbReference type="EMBL" id="JABBWE010000059">
    <property type="protein sequence ID" value="KAG1789431.1"/>
    <property type="molecule type" value="Genomic_DNA"/>
</dbReference>
<dbReference type="PANTHER" id="PTHR12455:SF0">
    <property type="entry name" value="NUCLEOLAR COMPLEX PROTEIN 4 HOMOLOG"/>
    <property type="match status" value="1"/>
</dbReference>
<evidence type="ECO:0000256" key="5">
    <source>
        <dbReference type="PROSITE-ProRule" id="PRU00103"/>
    </source>
</evidence>
<dbReference type="InterPro" id="IPR027193">
    <property type="entry name" value="Noc4"/>
</dbReference>
<evidence type="ECO:0000313" key="9">
    <source>
        <dbReference type="Proteomes" id="UP000719766"/>
    </source>
</evidence>
<feature type="domain" description="CCAAT-binding factor" evidence="7">
    <location>
        <begin position="379"/>
        <end position="523"/>
    </location>
</feature>
<evidence type="ECO:0000256" key="6">
    <source>
        <dbReference type="SAM" id="MobiDB-lite"/>
    </source>
</evidence>
<feature type="region of interest" description="Disordered" evidence="6">
    <location>
        <begin position="251"/>
        <end position="277"/>
    </location>
</feature>
<comment type="subcellular location">
    <subcellularLocation>
        <location evidence="1">Nucleus membrane</location>
        <topology evidence="1">Multi-pass membrane protein</topology>
    </subcellularLocation>
</comment>
<dbReference type="OrthoDB" id="10263185at2759"/>
<accession>A0A9P7AIV2</accession>
<dbReference type="GO" id="GO:0031965">
    <property type="term" value="C:nuclear membrane"/>
    <property type="evidence" value="ECO:0007669"/>
    <property type="project" value="UniProtKB-SubCell"/>
</dbReference>
<evidence type="ECO:0000256" key="1">
    <source>
        <dbReference type="ARBA" id="ARBA00004232"/>
    </source>
</evidence>
<evidence type="ECO:0000259" key="7">
    <source>
        <dbReference type="Pfam" id="PF03914"/>
    </source>
</evidence>
<dbReference type="PANTHER" id="PTHR12455">
    <property type="entry name" value="NUCLEOLAR COMPLEX PROTEIN 4"/>
    <property type="match status" value="1"/>
</dbReference>
<dbReference type="AlphaFoldDB" id="A0A9P7AIV2"/>
<keyword evidence="4" id="KW-0472">Membrane</keyword>
<sequence>MPVRSLPPPTKRRKTAVESTSVKSLETQLTSAVTENGSLNPLADLLILAYGSSDAREMSKAVYSVYRIFVLIITRGMLVHGGDATAKLVRKWIWEKLDSYVELLVGLLQDEEPALRKSSLEILFSLLKHLSTSLTKSSSTAQPQFHFAHFKHIVYGLLLCPPSPRSNGSSKHNSKMMPDVREHFVESWFSVYDDIRWCFLREATTVLSKYSSVENPHLLDNLLSIMEKLSTFPTDSSELNSWWVEELGVKPPKHKSAKGDAEEADAAESVDGNDEDDWRKFFDEDSNAKDEKKNSVKGRAYTLTFHQSLFSLQAHRAVFTRTWLKFLPHLSSISTSSNRALTTRALNIMHRGVLPHLTRPVLVMDWISACVDLGETVGLLALNALFTLMRDYNLDYPSFFTRLYAFLHRDVLHLKHRARFFRLTELFLSSSHLPATLLASFVKRLSRLSLNAPPAAIIMIVPFTYNILKQHPALMVMIHNSPSTNTDPFIADEPNPNSTNALDSSLWELHSHIHHYDPAVSTIVRIFSEAFTKPGYSMEDFLDHTYGTVKEFFKTLVHTLTVTILQLIETEVRRKIKREPALAMELRKDIFPGADAANLGDCLAGRDAVSELWVFE</sequence>
<keyword evidence="4" id="KW-1133">Transmembrane helix</keyword>
<protein>
    <submittedName>
        <fullName evidence="8">CBF/Mak21 family-domain-containing protein</fullName>
    </submittedName>
</protein>
<dbReference type="Pfam" id="PF03914">
    <property type="entry name" value="CBF"/>
    <property type="match status" value="1"/>
</dbReference>